<dbReference type="EMBL" id="JAPNOA010000018">
    <property type="protein sequence ID" value="MCY0964531.1"/>
    <property type="molecule type" value="Genomic_DNA"/>
</dbReference>
<evidence type="ECO:0000313" key="1">
    <source>
        <dbReference type="EMBL" id="MCY0964531.1"/>
    </source>
</evidence>
<protein>
    <submittedName>
        <fullName evidence="1">Uncharacterized protein</fullName>
    </submittedName>
</protein>
<dbReference type="AlphaFoldDB" id="A0A9X3EHW1"/>
<dbReference type="Proteomes" id="UP001150830">
    <property type="component" value="Unassembled WGS sequence"/>
</dbReference>
<dbReference type="RefSeq" id="WP_283172747.1">
    <property type="nucleotide sequence ID" value="NZ_JAPNOA010000018.1"/>
</dbReference>
<reference evidence="1" key="1">
    <citation type="submission" date="2022-11" db="EMBL/GenBank/DDBJ databases">
        <title>Parathalassolutuus dongxingensis gen. nov., sp. nov., a novel member of family Oceanospirillaceae isolated from a coastal shrimp pond in Guangxi, China.</title>
        <authorList>
            <person name="Chen H."/>
        </authorList>
    </citation>
    <scope>NUCLEOTIDE SEQUENCE</scope>
    <source>
        <strain evidence="1">G-43</strain>
    </source>
</reference>
<sequence length="201" mass="22975">MSVETTLKPSIPTQDHLSVVTRALEQKQSLLIKLGNNCDIFLNGTRRSFFTQDNEHLKATGNDYRNLSFIPGQSPPAHLNREHPISELQWILAYYQSNGSLLGQCRRDDVVKLIRWPNFTRLPHELADQRIAALFTRRATSLVLASRVLKTDEPELNRFYSAANAAGYTRIINRTTPAVIERQEHKHQSIIGKLITRFLSK</sequence>
<proteinExistence type="predicted"/>
<gene>
    <name evidence="1" type="ORF">OUO13_04975</name>
</gene>
<comment type="caution">
    <text evidence="1">The sequence shown here is derived from an EMBL/GenBank/DDBJ whole genome shotgun (WGS) entry which is preliminary data.</text>
</comment>
<evidence type="ECO:0000313" key="2">
    <source>
        <dbReference type="Proteomes" id="UP001150830"/>
    </source>
</evidence>
<accession>A0A9X3EHW1</accession>
<organism evidence="1 2">
    <name type="scientific">Parathalassolituus penaei</name>
    <dbReference type="NCBI Taxonomy" id="2997323"/>
    <lineage>
        <taxon>Bacteria</taxon>
        <taxon>Pseudomonadati</taxon>
        <taxon>Pseudomonadota</taxon>
        <taxon>Gammaproteobacteria</taxon>
        <taxon>Oceanospirillales</taxon>
        <taxon>Oceanospirillaceae</taxon>
        <taxon>Parathalassolituus</taxon>
    </lineage>
</organism>
<keyword evidence="2" id="KW-1185">Reference proteome</keyword>
<name>A0A9X3EHW1_9GAMM</name>